<dbReference type="InterPro" id="IPR013830">
    <property type="entry name" value="SGNH_hydro"/>
</dbReference>
<proteinExistence type="predicted"/>
<evidence type="ECO:0000256" key="1">
    <source>
        <dbReference type="SAM" id="MobiDB-lite"/>
    </source>
</evidence>
<dbReference type="SUPFAM" id="SSF52266">
    <property type="entry name" value="SGNH hydrolase"/>
    <property type="match status" value="1"/>
</dbReference>
<dbReference type="OMA" id="VPIDRYK"/>
<dbReference type="PANTHER" id="PTHR14209">
    <property type="entry name" value="ISOAMYL ACETATE-HYDROLYZING ESTERASE 1"/>
    <property type="match status" value="1"/>
</dbReference>
<dbReference type="PANTHER" id="PTHR14209:SF19">
    <property type="entry name" value="ISOAMYL ACETATE-HYDROLYZING ESTERASE 1 HOMOLOG"/>
    <property type="match status" value="1"/>
</dbReference>
<dbReference type="RefSeq" id="XP_018271698.1">
    <property type="nucleotide sequence ID" value="XM_018412715.1"/>
</dbReference>
<feature type="domain" description="SGNH hydrolase-type esterase" evidence="2">
    <location>
        <begin position="30"/>
        <end position="228"/>
    </location>
</feature>
<dbReference type="InterPro" id="IPR045136">
    <property type="entry name" value="Iah1-like"/>
</dbReference>
<accession>A0A194S546</accession>
<evidence type="ECO:0000313" key="3">
    <source>
        <dbReference type="EMBL" id="KPV75649.1"/>
    </source>
</evidence>
<gene>
    <name evidence="3" type="ORF">RHOBADRAFT_25820</name>
</gene>
<keyword evidence="4" id="KW-1185">Reference proteome</keyword>
<dbReference type="CDD" id="cd01838">
    <property type="entry name" value="Isoamyl_acetate_hydrolase_like"/>
    <property type="match status" value="1"/>
</dbReference>
<protein>
    <recommendedName>
        <fullName evidence="2">SGNH hydrolase-type esterase domain-containing protein</fullName>
    </recommendedName>
</protein>
<dbReference type="AlphaFoldDB" id="A0A194S546"/>
<dbReference type="GeneID" id="28973164"/>
<dbReference type="OrthoDB" id="671439at2759"/>
<evidence type="ECO:0000259" key="2">
    <source>
        <dbReference type="Pfam" id="PF13472"/>
    </source>
</evidence>
<dbReference type="Gene3D" id="3.40.50.1110">
    <property type="entry name" value="SGNH hydrolase"/>
    <property type="match status" value="1"/>
</dbReference>
<organism evidence="3 4">
    <name type="scientific">Rhodotorula graminis (strain WP1)</name>
    <dbReference type="NCBI Taxonomy" id="578459"/>
    <lineage>
        <taxon>Eukaryota</taxon>
        <taxon>Fungi</taxon>
        <taxon>Dikarya</taxon>
        <taxon>Basidiomycota</taxon>
        <taxon>Pucciniomycotina</taxon>
        <taxon>Microbotryomycetes</taxon>
        <taxon>Sporidiobolales</taxon>
        <taxon>Sporidiobolaceae</taxon>
        <taxon>Rhodotorula</taxon>
    </lineage>
</organism>
<evidence type="ECO:0000313" key="4">
    <source>
        <dbReference type="Proteomes" id="UP000053890"/>
    </source>
</evidence>
<dbReference type="InterPro" id="IPR036514">
    <property type="entry name" value="SGNH_hydro_sf"/>
</dbReference>
<sequence length="266" mass="29633">MTAIDLEKEVGDSSDSSSQERSIRMHQVVLFGDSITQGSWQPGGTGAVLADAWQRKLDVVNRGFSGYNTEMGLEVVKQFLPRAGEGLPKMAIFVVWFGANDAAVPPSPQSMTLERFKANLNTILDMLRLPSSPWYSPSTQLVLLTPPPVDDSTRNAELASRTPARVPDRDAERTRQFAEAVKEVGAQGKVPVVDVWARIMQFARDNDGGKLDKYLSDGLHLTAEGYRIVTAGISELLFAEYPHLYWGNMEQRFPHWTHFIPPAQRF</sequence>
<dbReference type="STRING" id="578459.A0A194S546"/>
<name>A0A194S546_RHOGW</name>
<dbReference type="Pfam" id="PF13472">
    <property type="entry name" value="Lipase_GDSL_2"/>
    <property type="match status" value="1"/>
</dbReference>
<dbReference type="Proteomes" id="UP000053890">
    <property type="component" value="Unassembled WGS sequence"/>
</dbReference>
<feature type="region of interest" description="Disordered" evidence="1">
    <location>
        <begin position="1"/>
        <end position="21"/>
    </location>
</feature>
<dbReference type="EMBL" id="KQ474077">
    <property type="protein sequence ID" value="KPV75649.1"/>
    <property type="molecule type" value="Genomic_DNA"/>
</dbReference>
<reference evidence="3 4" key="1">
    <citation type="journal article" date="2015" name="Front. Microbiol.">
        <title>Genome sequence of the plant growth promoting endophytic yeast Rhodotorula graminis WP1.</title>
        <authorList>
            <person name="Firrincieli A."/>
            <person name="Otillar R."/>
            <person name="Salamov A."/>
            <person name="Schmutz J."/>
            <person name="Khan Z."/>
            <person name="Redman R.S."/>
            <person name="Fleck N.D."/>
            <person name="Lindquist E."/>
            <person name="Grigoriev I.V."/>
            <person name="Doty S.L."/>
        </authorList>
    </citation>
    <scope>NUCLEOTIDE SEQUENCE [LARGE SCALE GENOMIC DNA]</scope>
    <source>
        <strain evidence="3 4">WP1</strain>
    </source>
</reference>
<feature type="compositionally biased region" description="Basic and acidic residues" evidence="1">
    <location>
        <begin position="1"/>
        <end position="11"/>
    </location>
</feature>